<feature type="non-terminal residue" evidence="2">
    <location>
        <position position="68"/>
    </location>
</feature>
<gene>
    <name evidence="2" type="ORF">VR44_40805</name>
</gene>
<reference evidence="2 3" key="1">
    <citation type="submission" date="2015-02" db="EMBL/GenBank/DDBJ databases">
        <authorList>
            <person name="Ju K.-S."/>
            <person name="Doroghazi J.R."/>
            <person name="Metcalf W."/>
        </authorList>
    </citation>
    <scope>NUCLEOTIDE SEQUENCE [LARGE SCALE GENOMIC DNA]</scope>
    <source>
        <strain evidence="2 3">NRRL ISP-5550</strain>
    </source>
</reference>
<evidence type="ECO:0000256" key="1">
    <source>
        <dbReference type="SAM" id="MobiDB-lite"/>
    </source>
</evidence>
<dbReference type="Proteomes" id="UP000033551">
    <property type="component" value="Unassembled WGS sequence"/>
</dbReference>
<dbReference type="EMBL" id="JZWV01001852">
    <property type="protein sequence ID" value="KJY15803.1"/>
    <property type="molecule type" value="Genomic_DNA"/>
</dbReference>
<organism evidence="2 3">
    <name type="scientific">Streptomyces katrae</name>
    <dbReference type="NCBI Taxonomy" id="68223"/>
    <lineage>
        <taxon>Bacteria</taxon>
        <taxon>Bacillati</taxon>
        <taxon>Actinomycetota</taxon>
        <taxon>Actinomycetes</taxon>
        <taxon>Kitasatosporales</taxon>
        <taxon>Streptomycetaceae</taxon>
        <taxon>Streptomyces</taxon>
    </lineage>
</organism>
<dbReference type="PATRIC" id="fig|68223.7.peg.7144"/>
<name>A0A0F4I2U9_9ACTN</name>
<proteinExistence type="predicted"/>
<protein>
    <submittedName>
        <fullName evidence="2">Uncharacterized protein</fullName>
    </submittedName>
</protein>
<sequence length="68" mass="6585">MSAGVAASGDGAAWLAEPSAAERVRRAGRAGADSAGVAVSGAGVVWLAEPSATERARRGGPEGRPGPD</sequence>
<dbReference type="AlphaFoldDB" id="A0A0F4I2U9"/>
<accession>A0A0F4I2U9</accession>
<comment type="caution">
    <text evidence="2">The sequence shown here is derived from an EMBL/GenBank/DDBJ whole genome shotgun (WGS) entry which is preliminary data.</text>
</comment>
<keyword evidence="3" id="KW-1185">Reference proteome</keyword>
<feature type="compositionally biased region" description="Basic and acidic residues" evidence="1">
    <location>
        <begin position="52"/>
        <end position="68"/>
    </location>
</feature>
<feature type="region of interest" description="Disordered" evidence="1">
    <location>
        <begin position="48"/>
        <end position="68"/>
    </location>
</feature>
<evidence type="ECO:0000313" key="3">
    <source>
        <dbReference type="Proteomes" id="UP000033551"/>
    </source>
</evidence>
<evidence type="ECO:0000313" key="2">
    <source>
        <dbReference type="EMBL" id="KJY15803.1"/>
    </source>
</evidence>